<evidence type="ECO:0000256" key="7">
    <source>
        <dbReference type="ARBA" id="ARBA00022982"/>
    </source>
</evidence>
<feature type="transmembrane region" description="Helical" evidence="12">
    <location>
        <begin position="71"/>
        <end position="94"/>
    </location>
</feature>
<evidence type="ECO:0000256" key="10">
    <source>
        <dbReference type="ARBA" id="ARBA00023136"/>
    </source>
</evidence>
<protein>
    <recommendedName>
        <fullName evidence="13">Cytochrome b561 domain-containing protein</fullName>
    </recommendedName>
</protein>
<accession>A0A9P4HYE6</accession>
<dbReference type="CDD" id="cd08761">
    <property type="entry name" value="Cyt_b561_CYB561D2_like"/>
    <property type="match status" value="1"/>
</dbReference>
<dbReference type="Proteomes" id="UP000799776">
    <property type="component" value="Unassembled WGS sequence"/>
</dbReference>
<gene>
    <name evidence="14" type="ORF">K490DRAFT_64731</name>
</gene>
<evidence type="ECO:0000256" key="11">
    <source>
        <dbReference type="SAM" id="MobiDB-lite"/>
    </source>
</evidence>
<keyword evidence="3" id="KW-0813">Transport</keyword>
<keyword evidence="10 12" id="KW-0472">Membrane</keyword>
<keyword evidence="6" id="KW-0479">Metal-binding</keyword>
<feature type="transmembrane region" description="Helical" evidence="12">
    <location>
        <begin position="106"/>
        <end position="128"/>
    </location>
</feature>
<dbReference type="PANTHER" id="PTHR15422:SF45">
    <property type="entry name" value="CYTOCHROME B561 DOMAIN-CONTAINING PROTEIN"/>
    <property type="match status" value="1"/>
</dbReference>
<dbReference type="InterPro" id="IPR006593">
    <property type="entry name" value="Cyt_b561/ferric_Rdtase_TM"/>
</dbReference>
<sequence length="242" mass="25844">MASATGVPELHPNNIDRGEDEPLLGRAGDAAQQEGKALPWNLVLGTGIIAQAGIWILAGIVWGSILSMDLILFSAHPLLNSAGLVFITQGALILQPTHTPAQKKSGTYAHAAFNDLGVLALIGGLVVIEVNKERGGTEHFESAHAILGIITYALMFVQALVGFTQYFTPSLYGGEAKAKKIWKYHRMSGYLVFVLALATVCAATQTTFNVKVIHINLWAVIVASLITLAGILPRIKKQKLGL</sequence>
<keyword evidence="5 12" id="KW-0812">Transmembrane</keyword>
<evidence type="ECO:0000256" key="3">
    <source>
        <dbReference type="ARBA" id="ARBA00022448"/>
    </source>
</evidence>
<comment type="subcellular location">
    <subcellularLocation>
        <location evidence="2">Membrane</location>
        <topology evidence="2">Multi-pass membrane protein</topology>
    </subcellularLocation>
</comment>
<feature type="region of interest" description="Disordered" evidence="11">
    <location>
        <begin position="1"/>
        <end position="23"/>
    </location>
</feature>
<feature type="transmembrane region" description="Helical" evidence="12">
    <location>
        <begin position="188"/>
        <end position="206"/>
    </location>
</feature>
<dbReference type="PANTHER" id="PTHR15422">
    <property type="entry name" value="OS05G0565100 PROTEIN"/>
    <property type="match status" value="1"/>
</dbReference>
<keyword evidence="7" id="KW-0249">Electron transport</keyword>
<dbReference type="GO" id="GO:0046872">
    <property type="term" value="F:metal ion binding"/>
    <property type="evidence" value="ECO:0007669"/>
    <property type="project" value="UniProtKB-KW"/>
</dbReference>
<evidence type="ECO:0000313" key="15">
    <source>
        <dbReference type="Proteomes" id="UP000799776"/>
    </source>
</evidence>
<dbReference type="InterPro" id="IPR045150">
    <property type="entry name" value="CYB561D1/2"/>
</dbReference>
<evidence type="ECO:0000256" key="6">
    <source>
        <dbReference type="ARBA" id="ARBA00022723"/>
    </source>
</evidence>
<name>A0A9P4HYE6_9PEZI</name>
<dbReference type="EMBL" id="ML978716">
    <property type="protein sequence ID" value="KAF2088692.1"/>
    <property type="molecule type" value="Genomic_DNA"/>
</dbReference>
<evidence type="ECO:0000256" key="12">
    <source>
        <dbReference type="SAM" id="Phobius"/>
    </source>
</evidence>
<dbReference type="GO" id="GO:0016020">
    <property type="term" value="C:membrane"/>
    <property type="evidence" value="ECO:0007669"/>
    <property type="project" value="UniProtKB-SubCell"/>
</dbReference>
<dbReference type="PROSITE" id="PS50939">
    <property type="entry name" value="CYTOCHROME_B561"/>
    <property type="match status" value="1"/>
</dbReference>
<evidence type="ECO:0000256" key="2">
    <source>
        <dbReference type="ARBA" id="ARBA00004141"/>
    </source>
</evidence>
<proteinExistence type="predicted"/>
<dbReference type="AlphaFoldDB" id="A0A9P4HYE6"/>
<organism evidence="14 15">
    <name type="scientific">Saccharata proteae CBS 121410</name>
    <dbReference type="NCBI Taxonomy" id="1314787"/>
    <lineage>
        <taxon>Eukaryota</taxon>
        <taxon>Fungi</taxon>
        <taxon>Dikarya</taxon>
        <taxon>Ascomycota</taxon>
        <taxon>Pezizomycotina</taxon>
        <taxon>Dothideomycetes</taxon>
        <taxon>Dothideomycetes incertae sedis</taxon>
        <taxon>Botryosphaeriales</taxon>
        <taxon>Saccharataceae</taxon>
        <taxon>Saccharata</taxon>
    </lineage>
</organism>
<evidence type="ECO:0000259" key="13">
    <source>
        <dbReference type="PROSITE" id="PS50939"/>
    </source>
</evidence>
<comment type="caution">
    <text evidence="14">The sequence shown here is derived from an EMBL/GenBank/DDBJ whole genome shotgun (WGS) entry which is preliminary data.</text>
</comment>
<feature type="domain" description="Cytochrome b561" evidence="13">
    <location>
        <begin position="40"/>
        <end position="242"/>
    </location>
</feature>
<feature type="transmembrane region" description="Helical" evidence="12">
    <location>
        <begin position="143"/>
        <end position="167"/>
    </location>
</feature>
<evidence type="ECO:0000256" key="9">
    <source>
        <dbReference type="ARBA" id="ARBA00023004"/>
    </source>
</evidence>
<dbReference type="SMART" id="SM00665">
    <property type="entry name" value="B561"/>
    <property type="match status" value="1"/>
</dbReference>
<evidence type="ECO:0000313" key="14">
    <source>
        <dbReference type="EMBL" id="KAF2088692.1"/>
    </source>
</evidence>
<reference evidence="14" key="1">
    <citation type="journal article" date="2020" name="Stud. Mycol.">
        <title>101 Dothideomycetes genomes: a test case for predicting lifestyles and emergence of pathogens.</title>
        <authorList>
            <person name="Haridas S."/>
            <person name="Albert R."/>
            <person name="Binder M."/>
            <person name="Bloem J."/>
            <person name="Labutti K."/>
            <person name="Salamov A."/>
            <person name="Andreopoulos B."/>
            <person name="Baker S."/>
            <person name="Barry K."/>
            <person name="Bills G."/>
            <person name="Bluhm B."/>
            <person name="Cannon C."/>
            <person name="Castanera R."/>
            <person name="Culley D."/>
            <person name="Daum C."/>
            <person name="Ezra D."/>
            <person name="Gonzalez J."/>
            <person name="Henrissat B."/>
            <person name="Kuo A."/>
            <person name="Liang C."/>
            <person name="Lipzen A."/>
            <person name="Lutzoni F."/>
            <person name="Magnuson J."/>
            <person name="Mondo S."/>
            <person name="Nolan M."/>
            <person name="Ohm R."/>
            <person name="Pangilinan J."/>
            <person name="Park H.-J."/>
            <person name="Ramirez L."/>
            <person name="Alfaro M."/>
            <person name="Sun H."/>
            <person name="Tritt A."/>
            <person name="Yoshinaga Y."/>
            <person name="Zwiers L.-H."/>
            <person name="Turgeon B."/>
            <person name="Goodwin S."/>
            <person name="Spatafora J."/>
            <person name="Crous P."/>
            <person name="Grigoriev I."/>
        </authorList>
    </citation>
    <scope>NUCLEOTIDE SEQUENCE</scope>
    <source>
        <strain evidence="14">CBS 121410</strain>
    </source>
</reference>
<comment type="cofactor">
    <cofactor evidence="1">
        <name>heme b</name>
        <dbReference type="ChEBI" id="CHEBI:60344"/>
    </cofactor>
</comment>
<keyword evidence="9" id="KW-0408">Iron</keyword>
<evidence type="ECO:0000256" key="5">
    <source>
        <dbReference type="ARBA" id="ARBA00022692"/>
    </source>
</evidence>
<keyword evidence="4" id="KW-0349">Heme</keyword>
<evidence type="ECO:0000256" key="1">
    <source>
        <dbReference type="ARBA" id="ARBA00001970"/>
    </source>
</evidence>
<feature type="transmembrane region" description="Helical" evidence="12">
    <location>
        <begin position="42"/>
        <end position="65"/>
    </location>
</feature>
<dbReference type="Gene3D" id="1.20.120.1770">
    <property type="match status" value="1"/>
</dbReference>
<keyword evidence="15" id="KW-1185">Reference proteome</keyword>
<dbReference type="GO" id="GO:0140575">
    <property type="term" value="F:transmembrane monodehydroascorbate reductase activity"/>
    <property type="evidence" value="ECO:0007669"/>
    <property type="project" value="InterPro"/>
</dbReference>
<dbReference type="OrthoDB" id="432881at2759"/>
<evidence type="ECO:0000256" key="4">
    <source>
        <dbReference type="ARBA" id="ARBA00022617"/>
    </source>
</evidence>
<feature type="transmembrane region" description="Helical" evidence="12">
    <location>
        <begin position="212"/>
        <end position="232"/>
    </location>
</feature>
<keyword evidence="8 12" id="KW-1133">Transmembrane helix</keyword>
<evidence type="ECO:0000256" key="8">
    <source>
        <dbReference type="ARBA" id="ARBA00022989"/>
    </source>
</evidence>
<dbReference type="Pfam" id="PF03188">
    <property type="entry name" value="Cytochrom_B561"/>
    <property type="match status" value="1"/>
</dbReference>